<evidence type="ECO:0000256" key="2">
    <source>
        <dbReference type="SAM" id="Phobius"/>
    </source>
</evidence>
<name>A0A1C5H5T2_9ACTN</name>
<dbReference type="EMBL" id="LT607751">
    <property type="protein sequence ID" value="SCG41402.1"/>
    <property type="molecule type" value="Genomic_DNA"/>
</dbReference>
<gene>
    <name evidence="3" type="ORF">GA0074704_1119</name>
</gene>
<dbReference type="AlphaFoldDB" id="A0A1C5H5T2"/>
<evidence type="ECO:0000256" key="1">
    <source>
        <dbReference type="SAM" id="MobiDB-lite"/>
    </source>
</evidence>
<dbReference type="RefSeq" id="WP_088969501.1">
    <property type="nucleotide sequence ID" value="NZ_JBHLYF010000014.1"/>
</dbReference>
<keyword evidence="4" id="KW-1185">Reference proteome</keyword>
<dbReference type="Proteomes" id="UP000198210">
    <property type="component" value="Chromosome I"/>
</dbReference>
<sequence>MAADDVIIELGTRPPDGTESEAARRAPDRQARGRLIRLGAAFLAGLLLGGAGIWVSRDARERRADAATVRLVAFAAEASGGGMDATGVVRLDGQLELVNTGPAPVEVRSAEARRPGVLIRDVGRSRLLRPGGAGRLDVEVLIRCTAPSDAEPLSMRFSVVAADGRAREVRYPVALRGGVWDRAATQMCELLPGRTRSR</sequence>
<protein>
    <submittedName>
        <fullName evidence="3">Uncharacterized protein</fullName>
    </submittedName>
</protein>
<accession>A0A1C5H5T2</accession>
<organism evidence="3 4">
    <name type="scientific">Micromonospora siamensis</name>
    <dbReference type="NCBI Taxonomy" id="299152"/>
    <lineage>
        <taxon>Bacteria</taxon>
        <taxon>Bacillati</taxon>
        <taxon>Actinomycetota</taxon>
        <taxon>Actinomycetes</taxon>
        <taxon>Micromonosporales</taxon>
        <taxon>Micromonosporaceae</taxon>
        <taxon>Micromonospora</taxon>
    </lineage>
</organism>
<keyword evidence="2" id="KW-1133">Transmembrane helix</keyword>
<evidence type="ECO:0000313" key="3">
    <source>
        <dbReference type="EMBL" id="SCG41402.1"/>
    </source>
</evidence>
<keyword evidence="2" id="KW-0812">Transmembrane</keyword>
<feature type="transmembrane region" description="Helical" evidence="2">
    <location>
        <begin position="35"/>
        <end position="55"/>
    </location>
</feature>
<reference evidence="3 4" key="1">
    <citation type="submission" date="2016-06" db="EMBL/GenBank/DDBJ databases">
        <authorList>
            <person name="Kjaerup R.B."/>
            <person name="Dalgaard T.S."/>
            <person name="Juul-Madsen H.R."/>
        </authorList>
    </citation>
    <scope>NUCLEOTIDE SEQUENCE [LARGE SCALE GENOMIC DNA]</scope>
    <source>
        <strain evidence="3 4">DSM 45097</strain>
    </source>
</reference>
<evidence type="ECO:0000313" key="4">
    <source>
        <dbReference type="Proteomes" id="UP000198210"/>
    </source>
</evidence>
<feature type="region of interest" description="Disordered" evidence="1">
    <location>
        <begin position="1"/>
        <end position="28"/>
    </location>
</feature>
<proteinExistence type="predicted"/>
<keyword evidence="2" id="KW-0472">Membrane</keyword>